<comment type="cofactor">
    <cofactor evidence="1">
        <name>[4Fe-4S] cluster</name>
        <dbReference type="ChEBI" id="CHEBI:49883"/>
    </cofactor>
</comment>
<evidence type="ECO:0000256" key="3">
    <source>
        <dbReference type="ARBA" id="ARBA00022691"/>
    </source>
</evidence>
<dbReference type="InterPro" id="IPR038521">
    <property type="entry name" value="ThiC/Bza_core_dom"/>
</dbReference>
<dbReference type="PANTHER" id="PTHR30557">
    <property type="entry name" value="THIAMINE BIOSYNTHESIS PROTEIN THIC"/>
    <property type="match status" value="1"/>
</dbReference>
<gene>
    <name evidence="10" type="ORF">SAMN05660830_00966</name>
</gene>
<evidence type="ECO:0000256" key="8">
    <source>
        <dbReference type="ARBA" id="ARBA00023239"/>
    </source>
</evidence>
<dbReference type="AlphaFoldDB" id="A0A8G2F8F0"/>
<dbReference type="Pfam" id="PF01964">
    <property type="entry name" value="ThiC_Rad_SAM"/>
    <property type="match status" value="1"/>
</dbReference>
<dbReference type="GO" id="GO:0005829">
    <property type="term" value="C:cytosol"/>
    <property type="evidence" value="ECO:0007669"/>
    <property type="project" value="TreeGrafter"/>
</dbReference>
<comment type="caution">
    <text evidence="10">The sequence shown here is derived from an EMBL/GenBank/DDBJ whole genome shotgun (WGS) entry which is preliminary data.</text>
</comment>
<evidence type="ECO:0000313" key="10">
    <source>
        <dbReference type="EMBL" id="SHI78078.1"/>
    </source>
</evidence>
<protein>
    <recommendedName>
        <fullName evidence="9">Phosphomethylpyrimidine synthase</fullName>
        <ecNumber evidence="9">4.1.99.17</ecNumber>
    </recommendedName>
</protein>
<evidence type="ECO:0000256" key="5">
    <source>
        <dbReference type="ARBA" id="ARBA00022833"/>
    </source>
</evidence>
<evidence type="ECO:0000256" key="2">
    <source>
        <dbReference type="ARBA" id="ARBA00022485"/>
    </source>
</evidence>
<dbReference type="GO" id="GO:0070284">
    <property type="term" value="F:phosphomethylpyrimidine synthase activity"/>
    <property type="evidence" value="ECO:0007669"/>
    <property type="project" value="UniProtKB-EC"/>
</dbReference>
<dbReference type="SFLD" id="SFLDF00407">
    <property type="entry name" value="phosphomethylpyrimidine_syntha"/>
    <property type="match status" value="1"/>
</dbReference>
<keyword evidence="6" id="KW-0408">Iron</keyword>
<keyword evidence="2" id="KW-0004">4Fe-4S</keyword>
<dbReference type="InterPro" id="IPR002817">
    <property type="entry name" value="ThiC/BzaA/B"/>
</dbReference>
<dbReference type="PANTHER" id="PTHR30557:SF1">
    <property type="entry name" value="PHOSPHOMETHYLPYRIMIDINE SYNTHASE, CHLOROPLASTIC"/>
    <property type="match status" value="1"/>
</dbReference>
<keyword evidence="3" id="KW-0949">S-adenosyl-L-methionine</keyword>
<evidence type="ECO:0000256" key="1">
    <source>
        <dbReference type="ARBA" id="ARBA00001966"/>
    </source>
</evidence>
<dbReference type="NCBIfam" id="TIGR00190">
    <property type="entry name" value="thiC"/>
    <property type="match status" value="1"/>
</dbReference>
<proteinExistence type="predicted"/>
<keyword evidence="8" id="KW-0456">Lyase</keyword>
<dbReference type="SFLD" id="SFLDS00113">
    <property type="entry name" value="Radical_SAM_Phosphomethylpyrim"/>
    <property type="match status" value="1"/>
</dbReference>
<dbReference type="NCBIfam" id="NF009895">
    <property type="entry name" value="PRK13352.1"/>
    <property type="match status" value="1"/>
</dbReference>
<name>A0A8G2F8F0_9BACT</name>
<accession>A0A8G2F8F0</accession>
<organism evidence="10 11">
    <name type="scientific">Halodesulfovibrio aestuarii</name>
    <dbReference type="NCBI Taxonomy" id="126333"/>
    <lineage>
        <taxon>Bacteria</taxon>
        <taxon>Pseudomonadati</taxon>
        <taxon>Thermodesulfobacteriota</taxon>
        <taxon>Desulfovibrionia</taxon>
        <taxon>Desulfovibrionales</taxon>
        <taxon>Desulfovibrionaceae</taxon>
        <taxon>Halodesulfovibrio</taxon>
    </lineage>
</organism>
<sequence length="429" mass="46248">MSILTQNAALAGLFEAHIDELVKKERLEADVIKQALENGTMVLLGNPEHPDVIPTLVGQPASVKVNANIGTSPLKNDFQCEMVKLQTAINAGADTVMDLSIGGDLDEIRQKMLSSTRLPLGTVPMYAVAQKYLDSDRDPADIQPDELFEEIEKQAKQGVDYMTVHCGLTMRGAEFATDGSRTMGIVSRGGSILARWMLKNGKENPLLTGYDRILEIARKYNVTLSLGDGLRPGAGTDAGDAAQWEEVMVLGQLAKRGLEAGVQCMIEGPGHVPLSEVEAQIISIKKLTHGAPLYVLGPLVIDSSPGYDHIAGAIGGAIAVKAGVDFLCYLTPAEHLTLPSVEDVHAGVMASRIAAQAAEACMGRPAAVERELGISRARKALDWEGMKTLALDPDMVEKRREEHKDKRECAMCGKFCAYKMIEEDPQCSN</sequence>
<keyword evidence="7" id="KW-0411">Iron-sulfur</keyword>
<evidence type="ECO:0000256" key="9">
    <source>
        <dbReference type="NCBIfam" id="TIGR00190"/>
    </source>
</evidence>
<keyword evidence="4" id="KW-0479">Metal-binding</keyword>
<dbReference type="Gene3D" id="3.20.20.540">
    <property type="entry name" value="Radical SAM ThiC family, central domain"/>
    <property type="match status" value="1"/>
</dbReference>
<dbReference type="GO" id="GO:0009228">
    <property type="term" value="P:thiamine biosynthetic process"/>
    <property type="evidence" value="ECO:0007669"/>
    <property type="project" value="UniProtKB-UniRule"/>
</dbReference>
<dbReference type="GO" id="GO:0046872">
    <property type="term" value="F:metal ion binding"/>
    <property type="evidence" value="ECO:0007669"/>
    <property type="project" value="UniProtKB-KW"/>
</dbReference>
<evidence type="ECO:0000256" key="6">
    <source>
        <dbReference type="ARBA" id="ARBA00023004"/>
    </source>
</evidence>
<dbReference type="EC" id="4.1.99.17" evidence="9"/>
<reference evidence="10 11" key="1">
    <citation type="submission" date="2016-11" db="EMBL/GenBank/DDBJ databases">
        <authorList>
            <person name="Varghese N."/>
            <person name="Submissions S."/>
        </authorList>
    </citation>
    <scope>NUCLEOTIDE SEQUENCE [LARGE SCALE GENOMIC DNA]</scope>
    <source>
        <strain evidence="10 11">DSM 17919</strain>
    </source>
</reference>
<evidence type="ECO:0000256" key="4">
    <source>
        <dbReference type="ARBA" id="ARBA00022723"/>
    </source>
</evidence>
<keyword evidence="5" id="KW-0862">Zinc</keyword>
<dbReference type="RefSeq" id="WP_020002079.1">
    <property type="nucleotide sequence ID" value="NZ_CP192219.1"/>
</dbReference>
<dbReference type="SFLD" id="SFLDG01114">
    <property type="entry name" value="phosphomethylpyrimidine_syntha"/>
    <property type="match status" value="1"/>
</dbReference>
<evidence type="ECO:0000313" key="11">
    <source>
        <dbReference type="Proteomes" id="UP000184001"/>
    </source>
</evidence>
<evidence type="ECO:0000256" key="7">
    <source>
        <dbReference type="ARBA" id="ARBA00023014"/>
    </source>
</evidence>
<dbReference type="GO" id="GO:0051539">
    <property type="term" value="F:4 iron, 4 sulfur cluster binding"/>
    <property type="evidence" value="ECO:0007669"/>
    <property type="project" value="UniProtKB-KW"/>
</dbReference>
<dbReference type="Proteomes" id="UP000184001">
    <property type="component" value="Unassembled WGS sequence"/>
</dbReference>
<dbReference type="EMBL" id="FQZR01000002">
    <property type="protein sequence ID" value="SHI78078.1"/>
    <property type="molecule type" value="Genomic_DNA"/>
</dbReference>